<protein>
    <submittedName>
        <fullName evidence="1">Uncharacterized protein</fullName>
    </submittedName>
</protein>
<reference evidence="1 2" key="1">
    <citation type="submission" date="2016-09" db="EMBL/GenBank/DDBJ databases">
        <title>Genome Sequence of Lactobacillus sunkii Strain CG01.</title>
        <authorList>
            <person name="Poehlein A."/>
            <person name="Gabris C."/>
            <person name="Bengelsdorf F.R."/>
            <person name="Duerre P."/>
            <person name="Daniel R."/>
        </authorList>
    </citation>
    <scope>NUCLEOTIDE SEQUENCE [LARGE SCALE GENOMIC DNA]</scope>
    <source>
        <strain evidence="1 2">CG_D</strain>
    </source>
</reference>
<accession>A0A1E7XC79</accession>
<gene>
    <name evidence="1" type="ORF">LASUN_16330</name>
</gene>
<sequence>MKRYFKLSIFSFALILGLLIGFSNIQTASARATIPYSLRGHYYRGGTNLRITARHIKMGHYSGHVSYVTRATHGYWHVHFTNQQPLWFKHGYRLVKVRYMPNDSPQYFYRY</sequence>
<proteinExistence type="predicted"/>
<comment type="caution">
    <text evidence="1">The sequence shown here is derived from an EMBL/GenBank/DDBJ whole genome shotgun (WGS) entry which is preliminary data.</text>
</comment>
<evidence type="ECO:0000313" key="2">
    <source>
        <dbReference type="Proteomes" id="UP000177010"/>
    </source>
</evidence>
<dbReference type="RefSeq" id="WP_070368040.1">
    <property type="nucleotide sequence ID" value="NZ_JAZHVW010000003.1"/>
</dbReference>
<organism evidence="1 2">
    <name type="scientific">Lentilactobacillus sunkii</name>
    <dbReference type="NCBI Taxonomy" id="481719"/>
    <lineage>
        <taxon>Bacteria</taxon>
        <taxon>Bacillati</taxon>
        <taxon>Bacillota</taxon>
        <taxon>Bacilli</taxon>
        <taxon>Lactobacillales</taxon>
        <taxon>Lactobacillaceae</taxon>
        <taxon>Lentilactobacillus</taxon>
    </lineage>
</organism>
<name>A0A1E7XC79_9LACO</name>
<dbReference type="Proteomes" id="UP000177010">
    <property type="component" value="Unassembled WGS sequence"/>
</dbReference>
<evidence type="ECO:0000313" key="1">
    <source>
        <dbReference type="EMBL" id="OFA10726.1"/>
    </source>
</evidence>
<dbReference type="AlphaFoldDB" id="A0A1E7XC79"/>
<dbReference type="EMBL" id="MIQE01000014">
    <property type="protein sequence ID" value="OFA10726.1"/>
    <property type="molecule type" value="Genomic_DNA"/>
</dbReference>